<feature type="compositionally biased region" description="Polar residues" evidence="1">
    <location>
        <begin position="1"/>
        <end position="13"/>
    </location>
</feature>
<protein>
    <submittedName>
        <fullName evidence="2">Uncharacterized protein</fullName>
    </submittedName>
</protein>
<reference evidence="2 3" key="1">
    <citation type="submission" date="2015-08" db="EMBL/GenBank/DDBJ databases">
        <title>Next Generation Sequencing and Analysis of the Genome of Puccinia sorghi L Schw, the Causal Agent of Maize Common Rust.</title>
        <authorList>
            <person name="Rochi L."/>
            <person name="Burguener G."/>
            <person name="Darino M."/>
            <person name="Turjanski A."/>
            <person name="Kreff E."/>
            <person name="Dieguez M.J."/>
            <person name="Sacco F."/>
        </authorList>
    </citation>
    <scope>NUCLEOTIDE SEQUENCE [LARGE SCALE GENOMIC DNA]</scope>
    <source>
        <strain evidence="2 3">RO10H11247</strain>
    </source>
</reference>
<feature type="compositionally biased region" description="Low complexity" evidence="1">
    <location>
        <begin position="14"/>
        <end position="29"/>
    </location>
</feature>
<dbReference type="Proteomes" id="UP000037035">
    <property type="component" value="Unassembled WGS sequence"/>
</dbReference>
<name>A0A0L6UPH8_9BASI</name>
<dbReference type="STRING" id="27349.A0A0L6UPH8"/>
<feature type="region of interest" description="Disordered" evidence="1">
    <location>
        <begin position="1"/>
        <end position="64"/>
    </location>
</feature>
<feature type="compositionally biased region" description="Polar residues" evidence="1">
    <location>
        <begin position="44"/>
        <end position="58"/>
    </location>
</feature>
<dbReference type="VEuPathDB" id="FungiDB:VP01_4571g1"/>
<proteinExistence type="predicted"/>
<dbReference type="AlphaFoldDB" id="A0A0L6UPH8"/>
<accession>A0A0L6UPH8</accession>
<comment type="caution">
    <text evidence="2">The sequence shown here is derived from an EMBL/GenBank/DDBJ whole genome shotgun (WGS) entry which is preliminary data.</text>
</comment>
<evidence type="ECO:0000313" key="2">
    <source>
        <dbReference type="EMBL" id="KNZ50162.1"/>
    </source>
</evidence>
<dbReference type="EMBL" id="LAVV01009692">
    <property type="protein sequence ID" value="KNZ50162.1"/>
    <property type="molecule type" value="Genomic_DNA"/>
</dbReference>
<evidence type="ECO:0000313" key="3">
    <source>
        <dbReference type="Proteomes" id="UP000037035"/>
    </source>
</evidence>
<evidence type="ECO:0000256" key="1">
    <source>
        <dbReference type="SAM" id="MobiDB-lite"/>
    </source>
</evidence>
<gene>
    <name evidence="2" type="ORF">VP01_4571g1</name>
</gene>
<sequence>MSLSRSRWNQEGDQQNTQQAQPKNPNNALPAPPSKYIPPHSRSKPGTQANQKSRSAGSNIIIANGDRIASKKFSKPDPNFNHHHDPQLLGLVNSFNQSTLAPSHLDPMSLVPSPSRGIYSSPRQEVQTRNDNQTLMMKAIQDNQHHDQDLTNRDFQLKFFEWIFKKIKEYKQSYPNRMDLFLYLSSKDSQENGDFKLQIDRISSLVREIRKLREGIFASGRKDSFAIVARTHAGLLMSLESLDFAQLNTMLNHLIMELYRKVSVPEHSIHSESPPCMKNVPEKELESLINHQRRTREEVINRRIMFARVFLLLPIVTRLDLSQFIEHFIQIGDILSDESLDQALDPTSPPTQRDQGTFGISTSCQPKLLELGRFFKFILRKNYVQLNRKFIKPKLQKIGQAHARNDPIIQWDDLLFLVFLNLIRTHFIWKVVQKSYYHLSLEDDRFICNLLSLEFLNIHQFRRLSSDFSASHVNQLVNSWLISQNIKRNSKGIIQLK</sequence>
<dbReference type="PANTHER" id="PTHR39398">
    <property type="entry name" value="YALI0F14311P"/>
    <property type="match status" value="1"/>
</dbReference>
<dbReference type="OrthoDB" id="2100128at2759"/>
<keyword evidence="3" id="KW-1185">Reference proteome</keyword>
<organism evidence="2 3">
    <name type="scientific">Puccinia sorghi</name>
    <dbReference type="NCBI Taxonomy" id="27349"/>
    <lineage>
        <taxon>Eukaryota</taxon>
        <taxon>Fungi</taxon>
        <taxon>Dikarya</taxon>
        <taxon>Basidiomycota</taxon>
        <taxon>Pucciniomycotina</taxon>
        <taxon>Pucciniomycetes</taxon>
        <taxon>Pucciniales</taxon>
        <taxon>Pucciniaceae</taxon>
        <taxon>Puccinia</taxon>
    </lineage>
</organism>
<dbReference type="PANTHER" id="PTHR39398:SF1">
    <property type="entry name" value="CSN8_PSMD8_EIF3K DOMAIN-CONTAINING PROTEIN"/>
    <property type="match status" value="1"/>
</dbReference>